<dbReference type="KEGG" id="snq:CP978_06390"/>
<dbReference type="AlphaFoldDB" id="A0A5P2VXU4"/>
<accession>A0A5P2VXU4</accession>
<dbReference type="InterPro" id="IPR036628">
    <property type="entry name" value="Clp_N_dom_sf"/>
</dbReference>
<evidence type="ECO:0000256" key="1">
    <source>
        <dbReference type="SAM" id="MobiDB-lite"/>
    </source>
</evidence>
<dbReference type="RefSeq" id="WP_052454043.1">
    <property type="nucleotide sequence ID" value="NZ_CP009313.1"/>
</dbReference>
<evidence type="ECO:0000313" key="2">
    <source>
        <dbReference type="EMBL" id="QEV38218.1"/>
    </source>
</evidence>
<protein>
    <submittedName>
        <fullName evidence="2">Peptidase</fullName>
    </submittedName>
</protein>
<dbReference type="Proteomes" id="UP000325763">
    <property type="component" value="Chromosome"/>
</dbReference>
<name>A0A5P2VXU4_9ACTN</name>
<gene>
    <name evidence="2" type="ORF">CP978_06390</name>
</gene>
<feature type="region of interest" description="Disordered" evidence="1">
    <location>
        <begin position="1"/>
        <end position="34"/>
    </location>
</feature>
<dbReference type="SUPFAM" id="SSF81923">
    <property type="entry name" value="Double Clp-N motif"/>
    <property type="match status" value="1"/>
</dbReference>
<evidence type="ECO:0000313" key="3">
    <source>
        <dbReference type="Proteomes" id="UP000325763"/>
    </source>
</evidence>
<dbReference type="OrthoDB" id="4328726at2"/>
<feature type="compositionally biased region" description="Basic and acidic residues" evidence="1">
    <location>
        <begin position="25"/>
        <end position="34"/>
    </location>
</feature>
<reference evidence="2 3" key="1">
    <citation type="submission" date="2017-09" db="EMBL/GenBank/DDBJ databases">
        <title>Streptomyces genome completion.</title>
        <authorList>
            <person name="Lee N."/>
            <person name="Cho B.-K."/>
        </authorList>
    </citation>
    <scope>NUCLEOTIDE SEQUENCE [LARGE SCALE GENOMIC DNA]</scope>
    <source>
        <strain evidence="2 3">ATCC 14899</strain>
    </source>
</reference>
<sequence>MTMASGTDEVEGVSPRQSPQPAAERGTHRTDPDARLTAELAAVVSGARRRAMRDGDRQIDTAHLLHSLLESDPEVRALFEGPQVARLLGYLVQRAIGYGLRWQGTVEDSGAVPVLNEPEGWSPAAASALDAACGRALRRGEPRARGLDLLTAIVEDPESRAVEVLGRAGVDAGALGARIETGATAREYADGCAGGGTPAAEPATGSA</sequence>
<dbReference type="EMBL" id="CP023747">
    <property type="protein sequence ID" value="QEV38218.1"/>
    <property type="molecule type" value="Genomic_DNA"/>
</dbReference>
<organism evidence="2 3">
    <name type="scientific">Streptomyces nodosus</name>
    <dbReference type="NCBI Taxonomy" id="40318"/>
    <lineage>
        <taxon>Bacteria</taxon>
        <taxon>Bacillati</taxon>
        <taxon>Actinomycetota</taxon>
        <taxon>Actinomycetes</taxon>
        <taxon>Kitasatosporales</taxon>
        <taxon>Streptomycetaceae</taxon>
        <taxon>Streptomyces</taxon>
    </lineage>
</organism>
<proteinExistence type="predicted"/>
<dbReference type="Gene3D" id="1.10.1780.10">
    <property type="entry name" value="Clp, N-terminal domain"/>
    <property type="match status" value="1"/>
</dbReference>